<dbReference type="InterPro" id="IPR013766">
    <property type="entry name" value="Thioredoxin_domain"/>
</dbReference>
<evidence type="ECO:0000313" key="5">
    <source>
        <dbReference type="Proteomes" id="UP000299102"/>
    </source>
</evidence>
<keyword evidence="5" id="KW-1185">Reference proteome</keyword>
<dbReference type="InterPro" id="IPR036249">
    <property type="entry name" value="Thioredoxin-like_sf"/>
</dbReference>
<dbReference type="EMBL" id="BGZK01000460">
    <property type="protein sequence ID" value="GBP44899.1"/>
    <property type="molecule type" value="Genomic_DNA"/>
</dbReference>
<reference evidence="4 5" key="1">
    <citation type="journal article" date="2019" name="Commun. Biol.">
        <title>The bagworm genome reveals a unique fibroin gene that provides high tensile strength.</title>
        <authorList>
            <person name="Kono N."/>
            <person name="Nakamura H."/>
            <person name="Ohtoshi R."/>
            <person name="Tomita M."/>
            <person name="Numata K."/>
            <person name="Arakawa K."/>
        </authorList>
    </citation>
    <scope>NUCLEOTIDE SEQUENCE [LARGE SCALE GENOMIC DNA]</scope>
</reference>
<proteinExistence type="inferred from homology"/>
<evidence type="ECO:0000259" key="3">
    <source>
        <dbReference type="PROSITE" id="PS51352"/>
    </source>
</evidence>
<dbReference type="Proteomes" id="UP000299102">
    <property type="component" value="Unassembled WGS sequence"/>
</dbReference>
<gene>
    <name evidence="4" type="primary">Txndc5</name>
    <name evidence="4" type="ORF">EVAR_24814_1</name>
</gene>
<dbReference type="PROSITE" id="PS51352">
    <property type="entry name" value="THIOREDOXIN_2"/>
    <property type="match status" value="1"/>
</dbReference>
<name>A0A4C1W329_EUMVA</name>
<sequence length="245" mass="28545">MLLIPCLVAPEESAVYNYNAKNFKQKIEQMDGNFIMFYAPWCRHCTDFQPIWYELAEMVNTPDSKFVIAQVDCTTYNKLCNENLAPTWAELGKDYAQNDSVQIGKINCMEYTTTCLNFDVKDYPQMLWIVNGKVMGKTIGEQTLEELNQFVEKMARPENHNPEKFLKKKKVLPVARISEDTFEMYMKKELVFINYFATWCAHCKQMVPIWLELGLKYQNNSHIIIADVDCSQSETLCVQENVSYV</sequence>
<evidence type="ECO:0000256" key="1">
    <source>
        <dbReference type="ARBA" id="ARBA00006347"/>
    </source>
</evidence>
<dbReference type="Gene3D" id="3.40.30.10">
    <property type="entry name" value="Glutaredoxin"/>
    <property type="match status" value="3"/>
</dbReference>
<evidence type="ECO:0000313" key="4">
    <source>
        <dbReference type="EMBL" id="GBP44899.1"/>
    </source>
</evidence>
<dbReference type="SUPFAM" id="SSF52833">
    <property type="entry name" value="Thioredoxin-like"/>
    <property type="match status" value="3"/>
</dbReference>
<comment type="caution">
    <text evidence="4">The sequence shown here is derived from an EMBL/GenBank/DDBJ whole genome shotgun (WGS) entry which is preliminary data.</text>
</comment>
<keyword evidence="2" id="KW-0732">Signal</keyword>
<dbReference type="PROSITE" id="PS00194">
    <property type="entry name" value="THIOREDOXIN_1"/>
    <property type="match status" value="1"/>
</dbReference>
<comment type="similarity">
    <text evidence="1">Belongs to the protein disulfide isomerase family.</text>
</comment>
<accession>A0A4C1W329</accession>
<dbReference type="GO" id="GO:0005783">
    <property type="term" value="C:endoplasmic reticulum"/>
    <property type="evidence" value="ECO:0007669"/>
    <property type="project" value="TreeGrafter"/>
</dbReference>
<dbReference type="InterPro" id="IPR017937">
    <property type="entry name" value="Thioredoxin_CS"/>
</dbReference>
<dbReference type="Pfam" id="PF00085">
    <property type="entry name" value="Thioredoxin"/>
    <property type="match status" value="3"/>
</dbReference>
<dbReference type="PANTHER" id="PTHR45672">
    <property type="entry name" value="PROTEIN DISULFIDE-ISOMERASE C17H9.14C-RELATED"/>
    <property type="match status" value="1"/>
</dbReference>
<dbReference type="AlphaFoldDB" id="A0A4C1W329"/>
<dbReference type="OrthoDB" id="71336at2759"/>
<dbReference type="GO" id="GO:0003756">
    <property type="term" value="F:protein disulfide isomerase activity"/>
    <property type="evidence" value="ECO:0007669"/>
    <property type="project" value="TreeGrafter"/>
</dbReference>
<dbReference type="InterPro" id="IPR051063">
    <property type="entry name" value="PDI"/>
</dbReference>
<dbReference type="STRING" id="151549.A0A4C1W329"/>
<dbReference type="GO" id="GO:0006457">
    <property type="term" value="P:protein folding"/>
    <property type="evidence" value="ECO:0007669"/>
    <property type="project" value="TreeGrafter"/>
</dbReference>
<protein>
    <submittedName>
        <fullName evidence="4">Thioredoxin domain-containing protein 5</fullName>
    </submittedName>
</protein>
<evidence type="ECO:0000256" key="2">
    <source>
        <dbReference type="ARBA" id="ARBA00022729"/>
    </source>
</evidence>
<feature type="domain" description="Thioredoxin" evidence="3">
    <location>
        <begin position="3"/>
        <end position="156"/>
    </location>
</feature>
<organism evidence="4 5">
    <name type="scientific">Eumeta variegata</name>
    <name type="common">Bagworm moth</name>
    <name type="synonym">Eumeta japonica</name>
    <dbReference type="NCBI Taxonomy" id="151549"/>
    <lineage>
        <taxon>Eukaryota</taxon>
        <taxon>Metazoa</taxon>
        <taxon>Ecdysozoa</taxon>
        <taxon>Arthropoda</taxon>
        <taxon>Hexapoda</taxon>
        <taxon>Insecta</taxon>
        <taxon>Pterygota</taxon>
        <taxon>Neoptera</taxon>
        <taxon>Endopterygota</taxon>
        <taxon>Lepidoptera</taxon>
        <taxon>Glossata</taxon>
        <taxon>Ditrysia</taxon>
        <taxon>Tineoidea</taxon>
        <taxon>Psychidae</taxon>
        <taxon>Oiketicinae</taxon>
        <taxon>Eumeta</taxon>
    </lineage>
</organism>
<dbReference type="PANTHER" id="PTHR45672:SF3">
    <property type="entry name" value="THIOREDOXIN DOMAIN-CONTAINING PROTEIN 5"/>
    <property type="match status" value="1"/>
</dbReference>